<protein>
    <recommendedName>
        <fullName evidence="1">DUF4440 domain-containing protein</fullName>
    </recommendedName>
</protein>
<dbReference type="Pfam" id="PF14534">
    <property type="entry name" value="DUF4440"/>
    <property type="match status" value="1"/>
</dbReference>
<evidence type="ECO:0000313" key="2">
    <source>
        <dbReference type="EMBL" id="QBZ97582.1"/>
    </source>
</evidence>
<dbReference type="Proteomes" id="UP000296862">
    <property type="component" value="Chromosome"/>
</dbReference>
<evidence type="ECO:0000259" key="1">
    <source>
        <dbReference type="Pfam" id="PF14534"/>
    </source>
</evidence>
<feature type="domain" description="DUF4440" evidence="1">
    <location>
        <begin position="50"/>
        <end position="143"/>
    </location>
</feature>
<accession>A0A4P7PTP4</accession>
<sequence length="147" mass="16709">MKKLILLSLTMLVIGCSKKTETVSPDALKAEVAKAEDDFKNLSQSKGIAEAFYAYADSNAVIKRENDTLIQGKENIKKYYSNPKFLKATVTWKPDFVDVSADGTLGYTYGKFVWTTTDSVGNKKDFKGRFHTVWKRQKDGSWKYVWD</sequence>
<dbReference type="EMBL" id="CP038810">
    <property type="protein sequence ID" value="QBZ97582.1"/>
    <property type="molecule type" value="Genomic_DNA"/>
</dbReference>
<proteinExistence type="predicted"/>
<dbReference type="RefSeq" id="WP_136151535.1">
    <property type="nucleotide sequence ID" value="NZ_CP038810.1"/>
</dbReference>
<dbReference type="InterPro" id="IPR027843">
    <property type="entry name" value="DUF4440"/>
</dbReference>
<reference evidence="2 3" key="1">
    <citation type="submission" date="2019-04" db="EMBL/GenBank/DDBJ databases">
        <title>Flavobacterium sp. GS03.</title>
        <authorList>
            <person name="Kim H."/>
        </authorList>
    </citation>
    <scope>NUCLEOTIDE SEQUENCE [LARGE SCALE GENOMIC DNA]</scope>
    <source>
        <strain evidence="2 3">GS03</strain>
    </source>
</reference>
<dbReference type="OrthoDB" id="1119084at2"/>
<dbReference type="AlphaFoldDB" id="A0A4P7PTP4"/>
<organism evidence="2 3">
    <name type="scientific">Flavobacterium sangjuense</name>
    <dbReference type="NCBI Taxonomy" id="2518177"/>
    <lineage>
        <taxon>Bacteria</taxon>
        <taxon>Pseudomonadati</taxon>
        <taxon>Bacteroidota</taxon>
        <taxon>Flavobacteriia</taxon>
        <taxon>Flavobacteriales</taxon>
        <taxon>Flavobacteriaceae</taxon>
        <taxon>Flavobacterium</taxon>
    </lineage>
</organism>
<dbReference type="PROSITE" id="PS51257">
    <property type="entry name" value="PROKAR_LIPOPROTEIN"/>
    <property type="match status" value="1"/>
</dbReference>
<gene>
    <name evidence="2" type="ORF">GS03_01074</name>
</gene>
<dbReference type="InterPro" id="IPR032710">
    <property type="entry name" value="NTF2-like_dom_sf"/>
</dbReference>
<dbReference type="Gene3D" id="3.10.450.50">
    <property type="match status" value="1"/>
</dbReference>
<name>A0A4P7PTP4_9FLAO</name>
<dbReference type="SUPFAM" id="SSF54427">
    <property type="entry name" value="NTF2-like"/>
    <property type="match status" value="1"/>
</dbReference>
<dbReference type="KEGG" id="fsn:GS03_01074"/>
<keyword evidence="3" id="KW-1185">Reference proteome</keyword>
<evidence type="ECO:0000313" key="3">
    <source>
        <dbReference type="Proteomes" id="UP000296862"/>
    </source>
</evidence>